<organism evidence="1 2">
    <name type="scientific">Nitratireductor indicus C115</name>
    <dbReference type="NCBI Taxonomy" id="1231190"/>
    <lineage>
        <taxon>Bacteria</taxon>
        <taxon>Pseudomonadati</taxon>
        <taxon>Pseudomonadota</taxon>
        <taxon>Alphaproteobacteria</taxon>
        <taxon>Hyphomicrobiales</taxon>
        <taxon>Phyllobacteriaceae</taxon>
        <taxon>Nitratireductor</taxon>
    </lineage>
</organism>
<comment type="caution">
    <text evidence="1">The sequence shown here is derived from an EMBL/GenBank/DDBJ whole genome shotgun (WGS) entry which is preliminary data.</text>
</comment>
<dbReference type="EMBL" id="AMSI01000034">
    <property type="protein sequence ID" value="EKF39909.1"/>
    <property type="molecule type" value="Genomic_DNA"/>
</dbReference>
<dbReference type="AlphaFoldDB" id="K2NPX1"/>
<name>K2NPX1_9HYPH</name>
<gene>
    <name evidence="1" type="ORF">NA8A_23494</name>
</gene>
<keyword evidence="2" id="KW-1185">Reference proteome</keyword>
<protein>
    <submittedName>
        <fullName evidence="1">Uncharacterized protein</fullName>
    </submittedName>
</protein>
<sequence length="174" mass="19607">MNGRAKVIAINNSWQLVPWADILYACDFAWWERYRGVPEFEGLKLSVDASACRRPWGIQKVGLNKHDDGLELMKLGTVGWAGNSGFHCLNLAVQMWPAKIILVGFDMRVDLGLHWHGPHKGLNNPSQRNVERWRRCMDAVAGAIREFGIEVINASPTSALKNYPKMGLMEAMEC</sequence>
<dbReference type="Proteomes" id="UP000007374">
    <property type="component" value="Unassembled WGS sequence"/>
</dbReference>
<dbReference type="RefSeq" id="WP_009452936.1">
    <property type="nucleotide sequence ID" value="NZ_AMSI01000034.1"/>
</dbReference>
<dbReference type="STRING" id="721133.SAMN05216176_1256"/>
<dbReference type="PATRIC" id="fig|1231190.3.peg.4833"/>
<reference evidence="1 2" key="1">
    <citation type="journal article" date="2012" name="J. Bacteriol.">
        <title>Genome Sequence of Nitratireductor indicus Type Strain C115.</title>
        <authorList>
            <person name="Lai Q."/>
            <person name="Li G."/>
            <person name="Yu Z."/>
            <person name="Shao Z."/>
        </authorList>
    </citation>
    <scope>NUCLEOTIDE SEQUENCE [LARGE SCALE GENOMIC DNA]</scope>
    <source>
        <strain evidence="1 2">C115</strain>
    </source>
</reference>
<evidence type="ECO:0000313" key="1">
    <source>
        <dbReference type="EMBL" id="EKF39909.1"/>
    </source>
</evidence>
<accession>K2NPX1</accession>
<dbReference type="eggNOG" id="ENOG5033MF9">
    <property type="taxonomic scope" value="Bacteria"/>
</dbReference>
<evidence type="ECO:0000313" key="2">
    <source>
        <dbReference type="Proteomes" id="UP000007374"/>
    </source>
</evidence>
<proteinExistence type="predicted"/>